<dbReference type="EMBL" id="CP026995">
    <property type="protein sequence ID" value="QLH07096.1"/>
    <property type="molecule type" value="Genomic_DNA"/>
</dbReference>
<accession>A0A7D5R233</accession>
<dbReference type="KEGG" id="nue:C5F50_08445"/>
<evidence type="ECO:0000313" key="2">
    <source>
        <dbReference type="Proteomes" id="UP000509478"/>
    </source>
</evidence>
<dbReference type="AlphaFoldDB" id="A0A7D5R233"/>
<evidence type="ECO:0000313" key="1">
    <source>
        <dbReference type="EMBL" id="QLH07096.1"/>
    </source>
</evidence>
<protein>
    <submittedName>
        <fullName evidence="1">Uncharacterized protein</fullName>
    </submittedName>
</protein>
<keyword evidence="2" id="KW-1185">Reference proteome</keyword>
<name>A0A7D5R233_9ARCH</name>
<reference evidence="1 2" key="1">
    <citation type="submission" date="2018-02" db="EMBL/GenBank/DDBJ databases">
        <title>Complete genome of Nitrosopumilus ureaphilus PS0.</title>
        <authorList>
            <person name="Qin W."/>
            <person name="Zheng Y."/>
            <person name="Stahl D.A."/>
        </authorList>
    </citation>
    <scope>NUCLEOTIDE SEQUENCE [LARGE SCALE GENOMIC DNA]</scope>
    <source>
        <strain evidence="1 2">PS0</strain>
    </source>
</reference>
<organism evidence="1 2">
    <name type="scientific">Nitrosopumilus ureiphilus</name>
    <dbReference type="NCBI Taxonomy" id="1470067"/>
    <lineage>
        <taxon>Archaea</taxon>
        <taxon>Nitrososphaerota</taxon>
        <taxon>Nitrososphaeria</taxon>
        <taxon>Nitrosopumilales</taxon>
        <taxon>Nitrosopumilaceae</taxon>
        <taxon>Nitrosopumilus</taxon>
    </lineage>
</organism>
<dbReference type="Proteomes" id="UP000509478">
    <property type="component" value="Chromosome"/>
</dbReference>
<gene>
    <name evidence="1" type="ORF">C5F50_08445</name>
</gene>
<proteinExistence type="predicted"/>
<sequence length="77" mass="9043">MQYLHYSLPPNIEDVEKIELVTRHMQNEAIGSGNTSAWEKEKPQLEYYLKRDLVGYELIDVLMNDEMIILDSKDSQL</sequence>